<feature type="region of interest" description="Disordered" evidence="1">
    <location>
        <begin position="151"/>
        <end position="179"/>
    </location>
</feature>
<comment type="caution">
    <text evidence="2">The sequence shown here is derived from an EMBL/GenBank/DDBJ whole genome shotgun (WGS) entry which is preliminary data.</text>
</comment>
<proteinExistence type="predicted"/>
<gene>
    <name evidence="2" type="ORF">ElyMa_005519300</name>
</gene>
<organism evidence="2 3">
    <name type="scientific">Elysia marginata</name>
    <dbReference type="NCBI Taxonomy" id="1093978"/>
    <lineage>
        <taxon>Eukaryota</taxon>
        <taxon>Metazoa</taxon>
        <taxon>Spiralia</taxon>
        <taxon>Lophotrochozoa</taxon>
        <taxon>Mollusca</taxon>
        <taxon>Gastropoda</taxon>
        <taxon>Heterobranchia</taxon>
        <taxon>Euthyneura</taxon>
        <taxon>Panpulmonata</taxon>
        <taxon>Sacoglossa</taxon>
        <taxon>Placobranchoidea</taxon>
        <taxon>Plakobranchidae</taxon>
        <taxon>Elysia</taxon>
    </lineage>
</organism>
<dbReference type="SUPFAM" id="SSF82153">
    <property type="entry name" value="FAS1 domain"/>
    <property type="match status" value="1"/>
</dbReference>
<protein>
    <submittedName>
        <fullName evidence="2">Fasciclin-1</fullName>
    </submittedName>
</protein>
<name>A0AAV4EWR1_9GAST</name>
<dbReference type="AlphaFoldDB" id="A0AAV4EWR1"/>
<evidence type="ECO:0000256" key="1">
    <source>
        <dbReference type="SAM" id="MobiDB-lite"/>
    </source>
</evidence>
<reference evidence="2 3" key="1">
    <citation type="journal article" date="2021" name="Elife">
        <title>Chloroplast acquisition without the gene transfer in kleptoplastic sea slugs, Plakobranchus ocellatus.</title>
        <authorList>
            <person name="Maeda T."/>
            <person name="Takahashi S."/>
            <person name="Yoshida T."/>
            <person name="Shimamura S."/>
            <person name="Takaki Y."/>
            <person name="Nagai Y."/>
            <person name="Toyoda A."/>
            <person name="Suzuki Y."/>
            <person name="Arimoto A."/>
            <person name="Ishii H."/>
            <person name="Satoh N."/>
            <person name="Nishiyama T."/>
            <person name="Hasebe M."/>
            <person name="Maruyama T."/>
            <person name="Minagawa J."/>
            <person name="Obokata J."/>
            <person name="Shigenobu S."/>
        </authorList>
    </citation>
    <scope>NUCLEOTIDE SEQUENCE [LARGE SCALE GENOMIC DNA]</scope>
</reference>
<evidence type="ECO:0000313" key="3">
    <source>
        <dbReference type="Proteomes" id="UP000762676"/>
    </source>
</evidence>
<accession>A0AAV4EWR1</accession>
<dbReference type="InterPro" id="IPR036378">
    <property type="entry name" value="FAS1_dom_sf"/>
</dbReference>
<dbReference type="Proteomes" id="UP000762676">
    <property type="component" value="Unassembled WGS sequence"/>
</dbReference>
<evidence type="ECO:0000313" key="2">
    <source>
        <dbReference type="EMBL" id="GFR64976.1"/>
    </source>
</evidence>
<dbReference type="EMBL" id="BMAT01011012">
    <property type="protein sequence ID" value="GFR64976.1"/>
    <property type="molecule type" value="Genomic_DNA"/>
</dbReference>
<sequence>MQNIHSTDMRLTIAKRREWSHLDRLQVLERSTLEPDQSVFLTGYNGGYESFATARSRYNSQLIKIYSVGSDTWVEGGYVRARVVKRDIGCINGAVHQIDAVFGIPTRDLPYTIFCDDGLVSTWKELEKTGLQNYLRDTKLVKNQACPSSANARAGAAVPNTGSGTSWGNSQPSSSSSADLDRDLCGHGVHRCQFTFFVPSGPAIDNFARTSIGRTIMSQPKRWRWVCGNVNNELDIFVPKDKIR</sequence>
<keyword evidence="3" id="KW-1185">Reference proteome</keyword>
<dbReference type="Gene3D" id="2.30.180.10">
    <property type="entry name" value="FAS1 domain"/>
    <property type="match status" value="1"/>
</dbReference>
<feature type="compositionally biased region" description="Low complexity" evidence="1">
    <location>
        <begin position="163"/>
        <end position="177"/>
    </location>
</feature>